<evidence type="ECO:0000256" key="13">
    <source>
        <dbReference type="SAM" id="MobiDB-lite"/>
    </source>
</evidence>
<dbReference type="EC" id="3.1.1.74" evidence="3 12"/>
<name>A0A074XQ42_AURPU</name>
<reference evidence="14 15" key="1">
    <citation type="journal article" date="2014" name="BMC Genomics">
        <title>Genome sequencing of four Aureobasidium pullulans varieties: biotechnological potential, stress tolerance, and description of new species.</title>
        <authorList>
            <person name="Gostin Ar C."/>
            <person name="Ohm R.A."/>
            <person name="Kogej T."/>
            <person name="Sonjak S."/>
            <person name="Turk M."/>
            <person name="Zajc J."/>
            <person name="Zalar P."/>
            <person name="Grube M."/>
            <person name="Sun H."/>
            <person name="Han J."/>
            <person name="Sharma A."/>
            <person name="Chiniquy J."/>
            <person name="Ngan C.Y."/>
            <person name="Lipzen A."/>
            <person name="Barry K."/>
            <person name="Grigoriev I.V."/>
            <person name="Gunde-Cimerman N."/>
        </authorList>
    </citation>
    <scope>NUCLEOTIDE SEQUENCE [LARGE SCALE GENOMIC DNA]</scope>
    <source>
        <strain evidence="14 15">EXF-150</strain>
    </source>
</reference>
<evidence type="ECO:0000256" key="10">
    <source>
        <dbReference type="PIRSR" id="PIRSR611150-1"/>
    </source>
</evidence>
<evidence type="ECO:0000256" key="4">
    <source>
        <dbReference type="ARBA" id="ARBA00022487"/>
    </source>
</evidence>
<dbReference type="SMART" id="SM01110">
    <property type="entry name" value="Cutinase"/>
    <property type="match status" value="1"/>
</dbReference>
<evidence type="ECO:0000256" key="11">
    <source>
        <dbReference type="PIRSR" id="PIRSR611150-2"/>
    </source>
</evidence>
<dbReference type="RefSeq" id="XP_029763880.1">
    <property type="nucleotide sequence ID" value="XM_029900193.1"/>
</dbReference>
<evidence type="ECO:0000256" key="5">
    <source>
        <dbReference type="ARBA" id="ARBA00022525"/>
    </source>
</evidence>
<comment type="subcellular location">
    <subcellularLocation>
        <location evidence="1 12">Secreted</location>
    </subcellularLocation>
</comment>
<dbReference type="HOGENOM" id="CLU_040058_2_2_1"/>
<dbReference type="InterPro" id="IPR000675">
    <property type="entry name" value="Cutinase/axe"/>
</dbReference>
<comment type="catalytic activity">
    <reaction evidence="9 12">
        <text>cutin + H2O = cutin monomers.</text>
        <dbReference type="EC" id="3.1.1.74"/>
    </reaction>
</comment>
<dbReference type="STRING" id="1043002.A0A074XQ42"/>
<feature type="active site" description="Proton donor/acceptor" evidence="10">
    <location>
        <position position="207"/>
    </location>
</feature>
<evidence type="ECO:0000256" key="7">
    <source>
        <dbReference type="ARBA" id="ARBA00022801"/>
    </source>
</evidence>
<evidence type="ECO:0000313" key="14">
    <source>
        <dbReference type="EMBL" id="KEQ87693.1"/>
    </source>
</evidence>
<evidence type="ECO:0000256" key="12">
    <source>
        <dbReference type="RuleBase" id="RU361263"/>
    </source>
</evidence>
<dbReference type="Proteomes" id="UP000030706">
    <property type="component" value="Unassembled WGS sequence"/>
</dbReference>
<comment type="similarity">
    <text evidence="2 12">Belongs to the cutinase family.</text>
</comment>
<keyword evidence="4 12" id="KW-0719">Serine esterase</keyword>
<dbReference type="GO" id="GO:0050525">
    <property type="term" value="F:cutinase activity"/>
    <property type="evidence" value="ECO:0007669"/>
    <property type="project" value="UniProtKB-UniRule"/>
</dbReference>
<dbReference type="GO" id="GO:0016052">
    <property type="term" value="P:carbohydrate catabolic process"/>
    <property type="evidence" value="ECO:0007669"/>
    <property type="project" value="TreeGrafter"/>
</dbReference>
<dbReference type="SUPFAM" id="SSF53474">
    <property type="entry name" value="alpha/beta-Hydrolases"/>
    <property type="match status" value="1"/>
</dbReference>
<evidence type="ECO:0000256" key="8">
    <source>
        <dbReference type="ARBA" id="ARBA00023157"/>
    </source>
</evidence>
<evidence type="ECO:0000256" key="3">
    <source>
        <dbReference type="ARBA" id="ARBA00013095"/>
    </source>
</evidence>
<evidence type="ECO:0000256" key="2">
    <source>
        <dbReference type="ARBA" id="ARBA00007534"/>
    </source>
</evidence>
<evidence type="ECO:0000256" key="9">
    <source>
        <dbReference type="ARBA" id="ARBA00034045"/>
    </source>
</evidence>
<comment type="function">
    <text evidence="12">Catalyzes the hydrolysis of complex carboxylic polyesters found in the cell wall of plants. Degrades cutin, a macromolecule that forms the structure of the plant cuticle.</text>
</comment>
<keyword evidence="6" id="KW-0732">Signal</keyword>
<keyword evidence="5 12" id="KW-0964">Secreted</keyword>
<dbReference type="AlphaFoldDB" id="A0A074XQ42"/>
<dbReference type="Gene3D" id="3.40.50.1820">
    <property type="entry name" value="alpha/beta hydrolase"/>
    <property type="match status" value="1"/>
</dbReference>
<feature type="compositionally biased region" description="Low complexity" evidence="13">
    <location>
        <begin position="1"/>
        <end position="29"/>
    </location>
</feature>
<dbReference type="EMBL" id="KL584976">
    <property type="protein sequence ID" value="KEQ87693.1"/>
    <property type="molecule type" value="Genomic_DNA"/>
</dbReference>
<feature type="disulfide bond" evidence="11">
    <location>
        <begin position="188"/>
        <end position="195"/>
    </location>
</feature>
<dbReference type="OrthoDB" id="2975078at2759"/>
<dbReference type="InterPro" id="IPR011150">
    <property type="entry name" value="Cutinase_monf"/>
</dbReference>
<accession>A0A074XQ42</accession>
<organism evidence="14 15">
    <name type="scientific">Aureobasidium pullulans EXF-150</name>
    <dbReference type="NCBI Taxonomy" id="1043002"/>
    <lineage>
        <taxon>Eukaryota</taxon>
        <taxon>Fungi</taxon>
        <taxon>Dikarya</taxon>
        <taxon>Ascomycota</taxon>
        <taxon>Pezizomycotina</taxon>
        <taxon>Dothideomycetes</taxon>
        <taxon>Dothideomycetidae</taxon>
        <taxon>Dothideales</taxon>
        <taxon>Saccotheciaceae</taxon>
        <taxon>Aureobasidium</taxon>
    </lineage>
</organism>
<keyword evidence="15" id="KW-1185">Reference proteome</keyword>
<evidence type="ECO:0000256" key="6">
    <source>
        <dbReference type="ARBA" id="ARBA00022729"/>
    </source>
</evidence>
<dbReference type="Pfam" id="PF01083">
    <property type="entry name" value="Cutinase"/>
    <property type="match status" value="1"/>
</dbReference>
<feature type="active site" description="Nucleophile" evidence="10">
    <location>
        <position position="143"/>
    </location>
</feature>
<gene>
    <name evidence="14" type="ORF">M438DRAFT_267580</name>
</gene>
<feature type="region of interest" description="Disordered" evidence="13">
    <location>
        <begin position="1"/>
        <end position="30"/>
    </location>
</feature>
<keyword evidence="8 11" id="KW-1015">Disulfide bond</keyword>
<dbReference type="PANTHER" id="PTHR48250">
    <property type="entry name" value="CUTINASE 2-RELATED"/>
    <property type="match status" value="1"/>
</dbReference>
<dbReference type="InterPro" id="IPR029058">
    <property type="entry name" value="AB_hydrolase_fold"/>
</dbReference>
<feature type="disulfide bond" evidence="11">
    <location>
        <begin position="60"/>
        <end position="132"/>
    </location>
</feature>
<protein>
    <recommendedName>
        <fullName evidence="3 12">Cutinase</fullName>
        <ecNumber evidence="3 12">3.1.1.74</ecNumber>
    </recommendedName>
</protein>
<dbReference type="PROSITE" id="PS00155">
    <property type="entry name" value="CUTINASE_1"/>
    <property type="match status" value="1"/>
</dbReference>
<dbReference type="GO" id="GO:0005576">
    <property type="term" value="C:extracellular region"/>
    <property type="evidence" value="ECO:0007669"/>
    <property type="project" value="UniProtKB-SubCell"/>
</dbReference>
<dbReference type="PANTHER" id="PTHR48250:SF2">
    <property type="entry name" value="CUTINASE"/>
    <property type="match status" value="1"/>
</dbReference>
<keyword evidence="7 12" id="KW-0378">Hydrolase</keyword>
<dbReference type="GeneID" id="40742499"/>
<feature type="active site" evidence="10">
    <location>
        <position position="192"/>
    </location>
</feature>
<proteinExistence type="inferred from homology"/>
<evidence type="ECO:0000313" key="15">
    <source>
        <dbReference type="Proteomes" id="UP000030706"/>
    </source>
</evidence>
<sequence length="229" mass="22353">MGGLGSSSTGSSDSSASTGTATTDSSSGSSGFGSLGSLGSFTGSAGGAVPSNDVTSNTGCKKVTFIFARGTTEMGTLGSVVGPGLAQDLIKDTGSCSVQGVDYPADAAGNANMGASGGPKMAALANQALKQCPDTKIILGGYSQGAMVVHNALNSVDGSKIAAVTAFGDPMNGQTFKGVDDSKVVRYCGSSDFVCDMSGKTQGTGSHISYGSNLAEAASRLAQIVGVKA</sequence>
<dbReference type="InterPro" id="IPR043580">
    <property type="entry name" value="CUTINASE_1"/>
</dbReference>
<evidence type="ECO:0000256" key="1">
    <source>
        <dbReference type="ARBA" id="ARBA00004613"/>
    </source>
</evidence>